<dbReference type="Proteomes" id="UP000574761">
    <property type="component" value="Unassembled WGS sequence"/>
</dbReference>
<protein>
    <submittedName>
        <fullName evidence="3">Heme/copper-type cytochrome/quinol oxidase subunit 2</fullName>
    </submittedName>
</protein>
<evidence type="ECO:0000256" key="2">
    <source>
        <dbReference type="SAM" id="Phobius"/>
    </source>
</evidence>
<evidence type="ECO:0000313" key="4">
    <source>
        <dbReference type="Proteomes" id="UP000574761"/>
    </source>
</evidence>
<keyword evidence="4" id="KW-1185">Reference proteome</keyword>
<feature type="region of interest" description="Disordered" evidence="1">
    <location>
        <begin position="29"/>
        <end position="77"/>
    </location>
</feature>
<dbReference type="RefSeq" id="WP_183798464.1">
    <property type="nucleotide sequence ID" value="NZ_JACIEE010000001.1"/>
</dbReference>
<dbReference type="AlphaFoldDB" id="A0A7W6GIY5"/>
<sequence length="77" mass="8034">MSQRSVWTIIAIVILLAIMTVSYRITTERGTTETTALPPPPSSEQTGSTTTGTAAPSTDMASEPKPVEGTQQPATGN</sequence>
<reference evidence="3 4" key="1">
    <citation type="submission" date="2020-08" db="EMBL/GenBank/DDBJ databases">
        <title>Genomic Encyclopedia of Type Strains, Phase IV (KMG-IV): sequencing the most valuable type-strain genomes for metagenomic binning, comparative biology and taxonomic classification.</title>
        <authorList>
            <person name="Goeker M."/>
        </authorList>
    </citation>
    <scope>NUCLEOTIDE SEQUENCE [LARGE SCALE GENOMIC DNA]</scope>
    <source>
        <strain evidence="3 4">DSM 100211</strain>
    </source>
</reference>
<accession>A0A7W6GIY5</accession>
<organism evidence="3 4">
    <name type="scientific">Mycoplana azooxidifex</name>
    <dbReference type="NCBI Taxonomy" id="1636188"/>
    <lineage>
        <taxon>Bacteria</taxon>
        <taxon>Pseudomonadati</taxon>
        <taxon>Pseudomonadota</taxon>
        <taxon>Alphaproteobacteria</taxon>
        <taxon>Hyphomicrobiales</taxon>
        <taxon>Rhizobiaceae</taxon>
        <taxon>Mycoplana</taxon>
    </lineage>
</organism>
<name>A0A7W6GIY5_9HYPH</name>
<feature type="compositionally biased region" description="Low complexity" evidence="1">
    <location>
        <begin position="43"/>
        <end position="58"/>
    </location>
</feature>
<keyword evidence="2" id="KW-0472">Membrane</keyword>
<dbReference type="EMBL" id="JACIEE010000001">
    <property type="protein sequence ID" value="MBB3975304.1"/>
    <property type="molecule type" value="Genomic_DNA"/>
</dbReference>
<gene>
    <name evidence="3" type="ORF">GGQ64_000480</name>
</gene>
<evidence type="ECO:0000313" key="3">
    <source>
        <dbReference type="EMBL" id="MBB3975304.1"/>
    </source>
</evidence>
<feature type="transmembrane region" description="Helical" evidence="2">
    <location>
        <begin position="6"/>
        <end position="25"/>
    </location>
</feature>
<keyword evidence="2" id="KW-1133">Transmembrane helix</keyword>
<comment type="caution">
    <text evidence="3">The sequence shown here is derived from an EMBL/GenBank/DDBJ whole genome shotgun (WGS) entry which is preliminary data.</text>
</comment>
<evidence type="ECO:0000256" key="1">
    <source>
        <dbReference type="SAM" id="MobiDB-lite"/>
    </source>
</evidence>
<proteinExistence type="predicted"/>
<keyword evidence="2" id="KW-0812">Transmembrane</keyword>